<sequence length="489" mass="51472">MTELTSSNPGTGAEVGRFPVADPPILPPVIEAGRAAQQWWAELGFAQRRRRLLRFRALLAERMTEAADLVSAETGKPTAEAVVEVAAAIGDLDWSARHARRVLAPRRVRRVLPVAEGAAHLAYLPYGVVGVIGPWNYPVLTPVASLASALAAGNAVVFKPSELTPAVGQWLADRFAEVVPEAPVLQVIHGDGEVGAALCRSGVDKLSFTGSTATGRRVLEACAETLTPVVLEAGGKDAMIVDSDADLAAAADACVWGGLTNAGQTCAGIERVYVAAEIYDDFLDRVVAQASGLTVGTGPGADLGPITLPRQLPVIREQIADALARGAQAVLGGLDAVAPPYVHPTILVDVPAEADVAQEETFGPVLVVTPVPTMAEAVRLANQSRYGLGAAVFGRRRALAIAGQLRTGMVSVNDVLSFAGMSSLPWGGVGASGFGRVRGDDGLREFARPKSVVVRQAPSLVPSRTFRRTDRDVARLVALYRRWFGRPMR</sequence>
<dbReference type="PROSITE" id="PS00070">
    <property type="entry name" value="ALDEHYDE_DEHYDR_CYS"/>
    <property type="match status" value="1"/>
</dbReference>
<evidence type="ECO:0000313" key="8">
    <source>
        <dbReference type="EMBL" id="QSB15876.1"/>
    </source>
</evidence>
<dbReference type="Proteomes" id="UP000662857">
    <property type="component" value="Chromosome"/>
</dbReference>
<reference evidence="8" key="1">
    <citation type="submission" date="2021-02" db="EMBL/GenBank/DDBJ databases">
        <title>Natrosporangium hydrolyticum gen. nov., sp. nov, a haloalkaliphilic actinobacterium from a soda solonchak soil.</title>
        <authorList>
            <person name="Sorokin D.Y."/>
            <person name="Khijniak T.V."/>
            <person name="Zakharycheva A.P."/>
            <person name="Boueva O.V."/>
            <person name="Ariskina E.V."/>
            <person name="Hahnke R.L."/>
            <person name="Bunk B."/>
            <person name="Sproer C."/>
            <person name="Schumann P."/>
            <person name="Evtushenko L.I."/>
            <person name="Kublanov I.V."/>
        </authorList>
    </citation>
    <scope>NUCLEOTIDE SEQUENCE</scope>
    <source>
        <strain evidence="8">DSM 106523</strain>
    </source>
</reference>
<dbReference type="AlphaFoldDB" id="A0A895YMF8"/>
<feature type="domain" description="Aldehyde dehydrogenase" evidence="7">
    <location>
        <begin position="5"/>
        <end position="452"/>
    </location>
</feature>
<evidence type="ECO:0000256" key="3">
    <source>
        <dbReference type="PIRNR" id="PIRNR036492"/>
    </source>
</evidence>
<dbReference type="InterPro" id="IPR016162">
    <property type="entry name" value="Ald_DH_N"/>
</dbReference>
<accession>A0A895YMF8</accession>
<dbReference type="PIRSF" id="PIRSF036492">
    <property type="entry name" value="ALDH"/>
    <property type="match status" value="1"/>
</dbReference>
<dbReference type="InterPro" id="IPR015590">
    <property type="entry name" value="Aldehyde_DH_dom"/>
</dbReference>
<evidence type="ECO:0000256" key="1">
    <source>
        <dbReference type="ARBA" id="ARBA00009986"/>
    </source>
</evidence>
<dbReference type="RefSeq" id="WP_239678068.1">
    <property type="nucleotide sequence ID" value="NZ_CP070499.1"/>
</dbReference>
<dbReference type="KEGG" id="nhy:JQS43_05960"/>
<evidence type="ECO:0000256" key="4">
    <source>
        <dbReference type="PIRSR" id="PIRSR036492-1"/>
    </source>
</evidence>
<keyword evidence="9" id="KW-1185">Reference proteome</keyword>
<dbReference type="InterPro" id="IPR029510">
    <property type="entry name" value="Ald_DH_CS_GLU"/>
</dbReference>
<feature type="active site" evidence="4 5">
    <location>
        <position position="232"/>
    </location>
</feature>
<protein>
    <recommendedName>
        <fullName evidence="3">Aldehyde dehydrogenase</fullName>
    </recommendedName>
</protein>
<keyword evidence="2 3" id="KW-0560">Oxidoreductase</keyword>
<dbReference type="PANTHER" id="PTHR11699">
    <property type="entry name" value="ALDEHYDE DEHYDROGENASE-RELATED"/>
    <property type="match status" value="1"/>
</dbReference>
<evidence type="ECO:0000256" key="5">
    <source>
        <dbReference type="PROSITE-ProRule" id="PRU10007"/>
    </source>
</evidence>
<gene>
    <name evidence="8" type="ORF">JQS43_05960</name>
</gene>
<evidence type="ECO:0000256" key="6">
    <source>
        <dbReference type="RuleBase" id="RU003345"/>
    </source>
</evidence>
<dbReference type="Gene3D" id="3.40.605.10">
    <property type="entry name" value="Aldehyde Dehydrogenase, Chain A, domain 1"/>
    <property type="match status" value="1"/>
</dbReference>
<evidence type="ECO:0000313" key="9">
    <source>
        <dbReference type="Proteomes" id="UP000662857"/>
    </source>
</evidence>
<dbReference type="GO" id="GO:0016620">
    <property type="term" value="F:oxidoreductase activity, acting on the aldehyde or oxo group of donors, NAD or NADP as acceptor"/>
    <property type="evidence" value="ECO:0007669"/>
    <property type="project" value="InterPro"/>
</dbReference>
<dbReference type="InterPro" id="IPR012394">
    <property type="entry name" value="Aldehyde_DH_NAD(P)"/>
</dbReference>
<dbReference type="InterPro" id="IPR016161">
    <property type="entry name" value="Ald_DH/histidinol_DH"/>
</dbReference>
<dbReference type="PROSITE" id="PS00687">
    <property type="entry name" value="ALDEHYDE_DEHYDR_GLU"/>
    <property type="match status" value="1"/>
</dbReference>
<evidence type="ECO:0000256" key="2">
    <source>
        <dbReference type="ARBA" id="ARBA00023002"/>
    </source>
</evidence>
<comment type="similarity">
    <text evidence="1 3 6">Belongs to the aldehyde dehydrogenase family.</text>
</comment>
<evidence type="ECO:0000259" key="7">
    <source>
        <dbReference type="Pfam" id="PF00171"/>
    </source>
</evidence>
<dbReference type="GO" id="GO:0006081">
    <property type="term" value="P:aldehyde metabolic process"/>
    <property type="evidence" value="ECO:0007669"/>
    <property type="project" value="InterPro"/>
</dbReference>
<dbReference type="InterPro" id="IPR016160">
    <property type="entry name" value="Ald_DH_CS_CYS"/>
</dbReference>
<name>A0A895YMF8_9ACTN</name>
<dbReference type="InterPro" id="IPR016163">
    <property type="entry name" value="Ald_DH_C"/>
</dbReference>
<dbReference type="EMBL" id="CP070499">
    <property type="protein sequence ID" value="QSB15876.1"/>
    <property type="molecule type" value="Genomic_DNA"/>
</dbReference>
<organism evidence="8 9">
    <name type="scientific">Natronosporangium hydrolyticum</name>
    <dbReference type="NCBI Taxonomy" id="2811111"/>
    <lineage>
        <taxon>Bacteria</taxon>
        <taxon>Bacillati</taxon>
        <taxon>Actinomycetota</taxon>
        <taxon>Actinomycetes</taxon>
        <taxon>Micromonosporales</taxon>
        <taxon>Micromonosporaceae</taxon>
        <taxon>Natronosporangium</taxon>
    </lineage>
</organism>
<dbReference type="SUPFAM" id="SSF53720">
    <property type="entry name" value="ALDH-like"/>
    <property type="match status" value="1"/>
</dbReference>
<dbReference type="Pfam" id="PF00171">
    <property type="entry name" value="Aldedh"/>
    <property type="match status" value="1"/>
</dbReference>
<dbReference type="CDD" id="cd07099">
    <property type="entry name" value="ALDH_DDALDH"/>
    <property type="match status" value="1"/>
</dbReference>
<feature type="active site" evidence="4">
    <location>
        <position position="266"/>
    </location>
</feature>
<proteinExistence type="inferred from homology"/>
<dbReference type="Gene3D" id="3.40.309.10">
    <property type="entry name" value="Aldehyde Dehydrogenase, Chain A, domain 2"/>
    <property type="match status" value="1"/>
</dbReference>